<keyword evidence="1" id="KW-0732">Signal</keyword>
<name>A0AAV7TS46_PLEWA</name>
<reference evidence="2" key="1">
    <citation type="journal article" date="2022" name="bioRxiv">
        <title>Sequencing and chromosome-scale assembly of the giantPleurodeles waltlgenome.</title>
        <authorList>
            <person name="Brown T."/>
            <person name="Elewa A."/>
            <person name="Iarovenko S."/>
            <person name="Subramanian E."/>
            <person name="Araus A.J."/>
            <person name="Petzold A."/>
            <person name="Susuki M."/>
            <person name="Suzuki K.-i.T."/>
            <person name="Hayashi T."/>
            <person name="Toyoda A."/>
            <person name="Oliveira C."/>
            <person name="Osipova E."/>
            <person name="Leigh N.D."/>
            <person name="Simon A."/>
            <person name="Yun M.H."/>
        </authorList>
    </citation>
    <scope>NUCLEOTIDE SEQUENCE</scope>
    <source>
        <strain evidence="2">20211129_DDA</strain>
        <tissue evidence="2">Liver</tissue>
    </source>
</reference>
<gene>
    <name evidence="2" type="ORF">NDU88_003783</name>
</gene>
<comment type="caution">
    <text evidence="2">The sequence shown here is derived from an EMBL/GenBank/DDBJ whole genome shotgun (WGS) entry which is preliminary data.</text>
</comment>
<proteinExistence type="predicted"/>
<protein>
    <recommendedName>
        <fullName evidence="4">Secreted protein</fullName>
    </recommendedName>
</protein>
<organism evidence="2 3">
    <name type="scientific">Pleurodeles waltl</name>
    <name type="common">Iberian ribbed newt</name>
    <dbReference type="NCBI Taxonomy" id="8319"/>
    <lineage>
        <taxon>Eukaryota</taxon>
        <taxon>Metazoa</taxon>
        <taxon>Chordata</taxon>
        <taxon>Craniata</taxon>
        <taxon>Vertebrata</taxon>
        <taxon>Euteleostomi</taxon>
        <taxon>Amphibia</taxon>
        <taxon>Batrachia</taxon>
        <taxon>Caudata</taxon>
        <taxon>Salamandroidea</taxon>
        <taxon>Salamandridae</taxon>
        <taxon>Pleurodelinae</taxon>
        <taxon>Pleurodeles</taxon>
    </lineage>
</organism>
<keyword evidence="3" id="KW-1185">Reference proteome</keyword>
<accession>A0AAV7TS46</accession>
<feature type="chain" id="PRO_5043552256" description="Secreted protein" evidence="1">
    <location>
        <begin position="25"/>
        <end position="113"/>
    </location>
</feature>
<evidence type="ECO:0008006" key="4">
    <source>
        <dbReference type="Google" id="ProtNLM"/>
    </source>
</evidence>
<evidence type="ECO:0000313" key="2">
    <source>
        <dbReference type="EMBL" id="KAJ1178538.1"/>
    </source>
</evidence>
<dbReference type="AlphaFoldDB" id="A0AAV7TS46"/>
<feature type="signal peptide" evidence="1">
    <location>
        <begin position="1"/>
        <end position="24"/>
    </location>
</feature>
<dbReference type="Proteomes" id="UP001066276">
    <property type="component" value="Chromosome 3_2"/>
</dbReference>
<evidence type="ECO:0000256" key="1">
    <source>
        <dbReference type="SAM" id="SignalP"/>
    </source>
</evidence>
<sequence length="113" mass="12294">MTHVGPTPCQVAAIMLAHIRMLASAPCSAGAGVVAPRRWVTPGVWAISPRSNQFFGLSSPRTELSQAGAQRQPPSWFPEVARETRCFLLSRYSLLAGVYSAFIRRVSAHWGLS</sequence>
<dbReference type="EMBL" id="JANPWB010000006">
    <property type="protein sequence ID" value="KAJ1178538.1"/>
    <property type="molecule type" value="Genomic_DNA"/>
</dbReference>
<evidence type="ECO:0000313" key="3">
    <source>
        <dbReference type="Proteomes" id="UP001066276"/>
    </source>
</evidence>